<dbReference type="EMBL" id="CP042306">
    <property type="protein sequence ID" value="QDZ06092.1"/>
    <property type="molecule type" value="Genomic_DNA"/>
</dbReference>
<dbReference type="OrthoDB" id="9992009at2"/>
<dbReference type="Proteomes" id="UP000315673">
    <property type="component" value="Chromosome"/>
</dbReference>
<reference evidence="2 3" key="1">
    <citation type="submission" date="2019-07" db="EMBL/GenBank/DDBJ databases">
        <title>Full genome sequence of Sphingomonas sp. 4R-6-7(HKS19).</title>
        <authorList>
            <person name="Im W.-T."/>
        </authorList>
    </citation>
    <scope>NUCLEOTIDE SEQUENCE [LARGE SCALE GENOMIC DNA]</scope>
    <source>
        <strain evidence="2 3">HKS19</strain>
    </source>
</reference>
<evidence type="ECO:0000313" key="2">
    <source>
        <dbReference type="EMBL" id="QDZ06092.1"/>
    </source>
</evidence>
<keyword evidence="1" id="KW-1133">Transmembrane helix</keyword>
<dbReference type="KEGG" id="spai:FPZ24_00245"/>
<gene>
    <name evidence="2" type="ORF">FPZ24_00245</name>
</gene>
<name>A0A5B8LEI2_9SPHN</name>
<dbReference type="RefSeq" id="WP_146569176.1">
    <property type="nucleotide sequence ID" value="NZ_CP042306.1"/>
</dbReference>
<keyword evidence="1" id="KW-0472">Membrane</keyword>
<sequence>MADGAAALALQVIQTLAVLVGVVFGLIQLRQIKHQQESAAGAAMLQSLQSTDAGSTALILVELPDDLPGAELKQRLGQDFDRVIALASMFESVGPLVARGQVPIDIYADFYRGATVLCWRKLRRYVAERRKAGWSNLFEWFEWLSDQMDRRSPLHSDVPASVAFRDWRSEADFDRLQAGR</sequence>
<evidence type="ECO:0000256" key="1">
    <source>
        <dbReference type="SAM" id="Phobius"/>
    </source>
</evidence>
<dbReference type="InterPro" id="IPR031876">
    <property type="entry name" value="DUF4760"/>
</dbReference>
<organism evidence="2 3">
    <name type="scientific">Sphingomonas panacisoli</name>
    <dbReference type="NCBI Taxonomy" id="1813879"/>
    <lineage>
        <taxon>Bacteria</taxon>
        <taxon>Pseudomonadati</taxon>
        <taxon>Pseudomonadota</taxon>
        <taxon>Alphaproteobacteria</taxon>
        <taxon>Sphingomonadales</taxon>
        <taxon>Sphingomonadaceae</taxon>
        <taxon>Sphingomonas</taxon>
    </lineage>
</organism>
<keyword evidence="3" id="KW-1185">Reference proteome</keyword>
<evidence type="ECO:0008006" key="4">
    <source>
        <dbReference type="Google" id="ProtNLM"/>
    </source>
</evidence>
<proteinExistence type="predicted"/>
<keyword evidence="1" id="KW-0812">Transmembrane</keyword>
<evidence type="ECO:0000313" key="3">
    <source>
        <dbReference type="Proteomes" id="UP000315673"/>
    </source>
</evidence>
<dbReference type="AlphaFoldDB" id="A0A5B8LEI2"/>
<feature type="transmembrane region" description="Helical" evidence="1">
    <location>
        <begin position="6"/>
        <end position="27"/>
    </location>
</feature>
<protein>
    <recommendedName>
        <fullName evidence="4">DUF4760 domain-containing protein</fullName>
    </recommendedName>
</protein>
<accession>A0A5B8LEI2</accession>
<dbReference type="Pfam" id="PF15956">
    <property type="entry name" value="DUF4760"/>
    <property type="match status" value="1"/>
</dbReference>